<dbReference type="AlphaFoldDB" id="A0A803LY73"/>
<keyword evidence="2" id="KW-0812">Transmembrane</keyword>
<evidence type="ECO:0000256" key="2">
    <source>
        <dbReference type="SAM" id="Phobius"/>
    </source>
</evidence>
<feature type="compositionally biased region" description="Low complexity" evidence="1">
    <location>
        <begin position="1"/>
        <end position="13"/>
    </location>
</feature>
<name>A0A803LY73_CHEQI</name>
<dbReference type="PANTHER" id="PTHR48473">
    <property type="entry name" value="TIR DOMAIN-CONTAINING PROTEIN"/>
    <property type="match status" value="1"/>
</dbReference>
<dbReference type="Proteomes" id="UP000596660">
    <property type="component" value="Unplaced"/>
</dbReference>
<protein>
    <submittedName>
        <fullName evidence="3">Uncharacterized protein</fullName>
    </submittedName>
</protein>
<evidence type="ECO:0000313" key="4">
    <source>
        <dbReference type="Proteomes" id="UP000596660"/>
    </source>
</evidence>
<sequence length="257" mass="29186">MSPPSSNTTIPSSKVPIQEYDSDDPLPDYCEDYAWVSSDDSDLDTEDYSGYWDFSEDEFTNTTNLDITVEYIPAPQPSKVPSQLHFITKIRSTGDIHDVPHVVLDVNFLPGNEVHVVIEVCQATFSQENAQGKLNTPFYLKLNTITSAFCLMISIIETIHEKKKSKVVWQKNGCFCLGWFYYPGRERRIFGRFSLIFGVVSSMVQLCINLVALVMNKNFLKFDILPLLLSFGYLVAAMVDRGGEDMTKCEFHERCLS</sequence>
<reference evidence="3" key="1">
    <citation type="journal article" date="2017" name="Nature">
        <title>The genome of Chenopodium quinoa.</title>
        <authorList>
            <person name="Jarvis D.E."/>
            <person name="Ho Y.S."/>
            <person name="Lightfoot D.J."/>
            <person name="Schmoeckel S.M."/>
            <person name="Li B."/>
            <person name="Borm T.J.A."/>
            <person name="Ohyanagi H."/>
            <person name="Mineta K."/>
            <person name="Michell C.T."/>
            <person name="Saber N."/>
            <person name="Kharbatia N.M."/>
            <person name="Rupper R.R."/>
            <person name="Sharp A.R."/>
            <person name="Dally N."/>
            <person name="Boughton B.A."/>
            <person name="Woo Y.H."/>
            <person name="Gao G."/>
            <person name="Schijlen E.G.W.M."/>
            <person name="Guo X."/>
            <person name="Momin A.A."/>
            <person name="Negrao S."/>
            <person name="Al-Babili S."/>
            <person name="Gehring C."/>
            <person name="Roessner U."/>
            <person name="Jung C."/>
            <person name="Murphy K."/>
            <person name="Arold S.T."/>
            <person name="Gojobori T."/>
            <person name="van der Linden C.G."/>
            <person name="van Loo E.N."/>
            <person name="Jellen E.N."/>
            <person name="Maughan P.J."/>
            <person name="Tester M."/>
        </authorList>
    </citation>
    <scope>NUCLEOTIDE SEQUENCE [LARGE SCALE GENOMIC DNA]</scope>
    <source>
        <strain evidence="3">cv. PI 614886</strain>
    </source>
</reference>
<dbReference type="PANTHER" id="PTHR48473:SF1">
    <property type="entry name" value="TIR DOMAIN-CONTAINING PROTEIN"/>
    <property type="match status" value="1"/>
</dbReference>
<feature type="transmembrane region" description="Helical" evidence="2">
    <location>
        <begin position="219"/>
        <end position="239"/>
    </location>
</feature>
<keyword evidence="4" id="KW-1185">Reference proteome</keyword>
<dbReference type="Gramene" id="AUR62020424-RA">
    <property type="protein sequence ID" value="AUR62020424-RA:cds"/>
    <property type="gene ID" value="AUR62020424"/>
</dbReference>
<proteinExistence type="predicted"/>
<dbReference type="EnsemblPlants" id="AUR62020424-RA">
    <property type="protein sequence ID" value="AUR62020424-RA:cds"/>
    <property type="gene ID" value="AUR62020424"/>
</dbReference>
<evidence type="ECO:0000313" key="3">
    <source>
        <dbReference type="EnsemblPlants" id="AUR62020424-RA:cds"/>
    </source>
</evidence>
<keyword evidence="2" id="KW-1133">Transmembrane helix</keyword>
<evidence type="ECO:0000256" key="1">
    <source>
        <dbReference type="SAM" id="MobiDB-lite"/>
    </source>
</evidence>
<keyword evidence="2" id="KW-0472">Membrane</keyword>
<feature type="transmembrane region" description="Helical" evidence="2">
    <location>
        <begin position="193"/>
        <end position="213"/>
    </location>
</feature>
<accession>A0A803LY73</accession>
<organism evidence="3 4">
    <name type="scientific">Chenopodium quinoa</name>
    <name type="common">Quinoa</name>
    <dbReference type="NCBI Taxonomy" id="63459"/>
    <lineage>
        <taxon>Eukaryota</taxon>
        <taxon>Viridiplantae</taxon>
        <taxon>Streptophyta</taxon>
        <taxon>Embryophyta</taxon>
        <taxon>Tracheophyta</taxon>
        <taxon>Spermatophyta</taxon>
        <taxon>Magnoliopsida</taxon>
        <taxon>eudicotyledons</taxon>
        <taxon>Gunneridae</taxon>
        <taxon>Pentapetalae</taxon>
        <taxon>Caryophyllales</taxon>
        <taxon>Chenopodiaceae</taxon>
        <taxon>Chenopodioideae</taxon>
        <taxon>Atripliceae</taxon>
        <taxon>Chenopodium</taxon>
    </lineage>
</organism>
<feature type="region of interest" description="Disordered" evidence="1">
    <location>
        <begin position="1"/>
        <end position="26"/>
    </location>
</feature>
<reference evidence="3" key="2">
    <citation type="submission" date="2021-03" db="UniProtKB">
        <authorList>
            <consortium name="EnsemblPlants"/>
        </authorList>
    </citation>
    <scope>IDENTIFICATION</scope>
</reference>